<proteinExistence type="predicted"/>
<reference evidence="2" key="1">
    <citation type="submission" date="2014-11" db="EMBL/GenBank/DDBJ databases">
        <authorList>
            <person name="Amaro Gonzalez C."/>
        </authorList>
    </citation>
    <scope>NUCLEOTIDE SEQUENCE</scope>
</reference>
<dbReference type="EMBL" id="GBXM01092457">
    <property type="protein sequence ID" value="JAH16120.1"/>
    <property type="molecule type" value="Transcribed_RNA"/>
</dbReference>
<name>A0A0E9QID6_ANGAN</name>
<evidence type="ECO:0000313" key="2">
    <source>
        <dbReference type="EMBL" id="JAH16120.1"/>
    </source>
</evidence>
<sequence length="70" mass="8181">MMSHMFVSLLYNADLAYAFHAQTPAQKIKEQINLIDKISGYVDFVGTFVKMNKKKKENHNSYFSFTCMHK</sequence>
<dbReference type="AlphaFoldDB" id="A0A0E9QID6"/>
<accession>A0A0E9QID6</accession>
<protein>
    <submittedName>
        <fullName evidence="2">Uncharacterized protein</fullName>
    </submittedName>
</protein>
<feature type="chain" id="PRO_5002431094" evidence="1">
    <location>
        <begin position="19"/>
        <end position="70"/>
    </location>
</feature>
<feature type="signal peptide" evidence="1">
    <location>
        <begin position="1"/>
        <end position="18"/>
    </location>
</feature>
<reference evidence="2" key="2">
    <citation type="journal article" date="2015" name="Fish Shellfish Immunol.">
        <title>Early steps in the European eel (Anguilla anguilla)-Vibrio vulnificus interaction in the gills: Role of the RtxA13 toxin.</title>
        <authorList>
            <person name="Callol A."/>
            <person name="Pajuelo D."/>
            <person name="Ebbesson L."/>
            <person name="Teles M."/>
            <person name="MacKenzie S."/>
            <person name="Amaro C."/>
        </authorList>
    </citation>
    <scope>NUCLEOTIDE SEQUENCE</scope>
</reference>
<organism evidence="2">
    <name type="scientific">Anguilla anguilla</name>
    <name type="common">European freshwater eel</name>
    <name type="synonym">Muraena anguilla</name>
    <dbReference type="NCBI Taxonomy" id="7936"/>
    <lineage>
        <taxon>Eukaryota</taxon>
        <taxon>Metazoa</taxon>
        <taxon>Chordata</taxon>
        <taxon>Craniata</taxon>
        <taxon>Vertebrata</taxon>
        <taxon>Euteleostomi</taxon>
        <taxon>Actinopterygii</taxon>
        <taxon>Neopterygii</taxon>
        <taxon>Teleostei</taxon>
        <taxon>Anguilliformes</taxon>
        <taxon>Anguillidae</taxon>
        <taxon>Anguilla</taxon>
    </lineage>
</organism>
<keyword evidence="1" id="KW-0732">Signal</keyword>
<evidence type="ECO:0000256" key="1">
    <source>
        <dbReference type="SAM" id="SignalP"/>
    </source>
</evidence>